<dbReference type="AlphaFoldDB" id="A0A7J7DAA5"/>
<evidence type="ECO:0000256" key="2">
    <source>
        <dbReference type="ARBA" id="ARBA00022737"/>
    </source>
</evidence>
<name>A0A7J7DAA5_TRIWF</name>
<dbReference type="Gene3D" id="1.25.40.10">
    <property type="entry name" value="Tetratricopeptide repeat domain"/>
    <property type="match status" value="3"/>
</dbReference>
<keyword evidence="6" id="KW-1185">Reference proteome</keyword>
<evidence type="ECO:0008006" key="7">
    <source>
        <dbReference type="Google" id="ProtNLM"/>
    </source>
</evidence>
<keyword evidence="2" id="KW-0677">Repeat</keyword>
<comment type="similarity">
    <text evidence="1">Belongs to the PPR family. P subfamily.</text>
</comment>
<dbReference type="OrthoDB" id="185373at2759"/>
<evidence type="ECO:0000256" key="1">
    <source>
        <dbReference type="ARBA" id="ARBA00007626"/>
    </source>
</evidence>
<feature type="compositionally biased region" description="Pro residues" evidence="4">
    <location>
        <begin position="57"/>
        <end position="66"/>
    </location>
</feature>
<dbReference type="PROSITE" id="PS51375">
    <property type="entry name" value="PPR"/>
    <property type="match status" value="6"/>
</dbReference>
<feature type="compositionally biased region" description="Polar residues" evidence="4">
    <location>
        <begin position="70"/>
        <end position="83"/>
    </location>
</feature>
<evidence type="ECO:0000313" key="6">
    <source>
        <dbReference type="Proteomes" id="UP000593562"/>
    </source>
</evidence>
<gene>
    <name evidence="5" type="ORF">HS088_TW09G01348</name>
</gene>
<evidence type="ECO:0000256" key="4">
    <source>
        <dbReference type="SAM" id="MobiDB-lite"/>
    </source>
</evidence>
<dbReference type="EMBL" id="JAAARO010000009">
    <property type="protein sequence ID" value="KAF5743282.1"/>
    <property type="molecule type" value="Genomic_DNA"/>
</dbReference>
<dbReference type="FunCoup" id="A0A7J7DAA5">
    <property type="interactions" value="873"/>
</dbReference>
<feature type="region of interest" description="Disordered" evidence="4">
    <location>
        <begin position="51"/>
        <end position="83"/>
    </location>
</feature>
<organism evidence="5 6">
    <name type="scientific">Tripterygium wilfordii</name>
    <name type="common">Thunder God vine</name>
    <dbReference type="NCBI Taxonomy" id="458696"/>
    <lineage>
        <taxon>Eukaryota</taxon>
        <taxon>Viridiplantae</taxon>
        <taxon>Streptophyta</taxon>
        <taxon>Embryophyta</taxon>
        <taxon>Tracheophyta</taxon>
        <taxon>Spermatophyta</taxon>
        <taxon>Magnoliopsida</taxon>
        <taxon>eudicotyledons</taxon>
        <taxon>Gunneridae</taxon>
        <taxon>Pentapetalae</taxon>
        <taxon>rosids</taxon>
        <taxon>fabids</taxon>
        <taxon>Celastrales</taxon>
        <taxon>Celastraceae</taxon>
        <taxon>Tripterygium</taxon>
    </lineage>
</organism>
<dbReference type="InParanoid" id="A0A7J7DAA5"/>
<proteinExistence type="inferred from homology"/>
<comment type="caution">
    <text evidence="5">The sequence shown here is derived from an EMBL/GenBank/DDBJ whole genome shotgun (WGS) entry which is preliminary data.</text>
</comment>
<feature type="repeat" description="PPR" evidence="3">
    <location>
        <begin position="476"/>
        <end position="510"/>
    </location>
</feature>
<dbReference type="InterPro" id="IPR011990">
    <property type="entry name" value="TPR-like_helical_dom_sf"/>
</dbReference>
<dbReference type="Pfam" id="PF01535">
    <property type="entry name" value="PPR"/>
    <property type="match status" value="3"/>
</dbReference>
<dbReference type="PANTHER" id="PTHR47447:SF28">
    <property type="entry name" value="PENTACOTRIPEPTIDE-REPEAT REGION OF PRORP DOMAIN-CONTAINING PROTEIN"/>
    <property type="match status" value="1"/>
</dbReference>
<reference evidence="5 6" key="1">
    <citation type="journal article" date="2020" name="Nat. Commun.">
        <title>Genome of Tripterygium wilfordii and identification of cytochrome P450 involved in triptolide biosynthesis.</title>
        <authorList>
            <person name="Tu L."/>
            <person name="Su P."/>
            <person name="Zhang Z."/>
            <person name="Gao L."/>
            <person name="Wang J."/>
            <person name="Hu T."/>
            <person name="Zhou J."/>
            <person name="Zhang Y."/>
            <person name="Zhao Y."/>
            <person name="Liu Y."/>
            <person name="Song Y."/>
            <person name="Tong Y."/>
            <person name="Lu Y."/>
            <person name="Yang J."/>
            <person name="Xu C."/>
            <person name="Jia M."/>
            <person name="Peters R.J."/>
            <person name="Huang L."/>
            <person name="Gao W."/>
        </authorList>
    </citation>
    <scope>NUCLEOTIDE SEQUENCE [LARGE SCALE GENOMIC DNA]</scope>
    <source>
        <strain evidence="6">cv. XIE 37</strain>
        <tissue evidence="5">Leaf</tissue>
    </source>
</reference>
<protein>
    <recommendedName>
        <fullName evidence="7">Pentatricopeptide repeat-containing protein</fullName>
    </recommendedName>
</protein>
<dbReference type="PANTHER" id="PTHR47447">
    <property type="entry name" value="OS03G0856100 PROTEIN"/>
    <property type="match status" value="1"/>
</dbReference>
<evidence type="ECO:0000313" key="5">
    <source>
        <dbReference type="EMBL" id="KAF5743282.1"/>
    </source>
</evidence>
<evidence type="ECO:0000256" key="3">
    <source>
        <dbReference type="PROSITE-ProRule" id="PRU00708"/>
    </source>
</evidence>
<accession>A0A7J7DAA5</accession>
<feature type="repeat" description="PPR" evidence="3">
    <location>
        <begin position="406"/>
        <end position="440"/>
    </location>
</feature>
<feature type="repeat" description="PPR" evidence="3">
    <location>
        <begin position="441"/>
        <end position="475"/>
    </location>
</feature>
<feature type="repeat" description="PPR" evidence="3">
    <location>
        <begin position="371"/>
        <end position="405"/>
    </location>
</feature>
<dbReference type="Pfam" id="PF13041">
    <property type="entry name" value="PPR_2"/>
    <property type="match status" value="2"/>
</dbReference>
<dbReference type="InterPro" id="IPR002885">
    <property type="entry name" value="PPR_rpt"/>
</dbReference>
<sequence length="613" mass="69386">MNGVCYLRKCHNLRSLPATKLTASCLFSSSSVADESWVSVPGNPLIKWPQPSNGLPWAPPPPPPAAPLTSPEQSLSSNPSPSYQKHDFTTLCSLLKDPSLLAGPTLESALDSTGIEPASALLEAVFDYFDSSPKSLHTLFQWALKQPGFQSSPALFNLMINLLGKMREFDSAWSLVLDRIGTNEGLELVSCDTFVIMIRRYSRAGMTQPAIRTFEYASTLDLIRNSDSVTNLLEILLDSLCKEGHVRVASEYFDRKKELDPNWVPTIRVYNILLNGWFRSRKLKHAEGLWKDMRNKNVTPNVVTYGTIVEGYCRMRRVDKAMSLVHEMRREGIEPNAIVYNPIIDALGESGRFKEVSWMMERLSVCVSGPTISTYNSLVKGYCKAGDLVGASKILKTMISRSLIPTPTTYNYFFRYFSKFRKIEEGMNLYTKMIKSGHGPDRLTYHLLVKMLCEEQRLDLAVQVSVEMRSRGYDMDLATGTMLIHLLCRMHKLKEAFAEFEDMLRRGIVPQYLTFQLLNNELKQQGMNDMAHKLCGLMSSVPHPTNLPNTYRANGDPSRTRRSSIMRKAEAMSDILKTCRDPRQLVKHTRLSENLVSSANRLIENIKKRVKET</sequence>
<dbReference type="Proteomes" id="UP000593562">
    <property type="component" value="Unassembled WGS sequence"/>
</dbReference>
<dbReference type="NCBIfam" id="TIGR00756">
    <property type="entry name" value="PPR"/>
    <property type="match status" value="5"/>
</dbReference>
<feature type="repeat" description="PPR" evidence="3">
    <location>
        <begin position="266"/>
        <end position="300"/>
    </location>
</feature>
<feature type="repeat" description="PPR" evidence="3">
    <location>
        <begin position="301"/>
        <end position="335"/>
    </location>
</feature>